<accession>A0AAN4Z4G6</accession>
<feature type="domain" description="DUF7778" evidence="1">
    <location>
        <begin position="49"/>
        <end position="157"/>
    </location>
</feature>
<keyword evidence="3" id="KW-1185">Reference proteome</keyword>
<dbReference type="AlphaFoldDB" id="A0AAN4Z4G6"/>
<evidence type="ECO:0000313" key="2">
    <source>
        <dbReference type="EMBL" id="GMR32939.1"/>
    </source>
</evidence>
<organism evidence="2 3">
    <name type="scientific">Pristionchus mayeri</name>
    <dbReference type="NCBI Taxonomy" id="1317129"/>
    <lineage>
        <taxon>Eukaryota</taxon>
        <taxon>Metazoa</taxon>
        <taxon>Ecdysozoa</taxon>
        <taxon>Nematoda</taxon>
        <taxon>Chromadorea</taxon>
        <taxon>Rhabditida</taxon>
        <taxon>Rhabditina</taxon>
        <taxon>Diplogasteromorpha</taxon>
        <taxon>Diplogasteroidea</taxon>
        <taxon>Neodiplogasteridae</taxon>
        <taxon>Pristionchus</taxon>
    </lineage>
</organism>
<comment type="caution">
    <text evidence="2">The sequence shown here is derived from an EMBL/GenBank/DDBJ whole genome shotgun (WGS) entry which is preliminary data.</text>
</comment>
<protein>
    <recommendedName>
        <fullName evidence="1">DUF7778 domain-containing protein</fullName>
    </recommendedName>
</protein>
<evidence type="ECO:0000313" key="3">
    <source>
        <dbReference type="Proteomes" id="UP001328107"/>
    </source>
</evidence>
<name>A0AAN4Z4G6_9BILA</name>
<proteinExistence type="predicted"/>
<dbReference type="EMBL" id="BTRK01000001">
    <property type="protein sequence ID" value="GMR32939.1"/>
    <property type="molecule type" value="Genomic_DNA"/>
</dbReference>
<dbReference type="PANTHER" id="PTHR36947:SF1">
    <property type="entry name" value="PH DOMAIN-CONTAINING PROTEIN"/>
    <property type="match status" value="1"/>
</dbReference>
<feature type="non-terminal residue" evidence="2">
    <location>
        <position position="254"/>
    </location>
</feature>
<reference evidence="3" key="1">
    <citation type="submission" date="2022-10" db="EMBL/GenBank/DDBJ databases">
        <title>Genome assembly of Pristionchus species.</title>
        <authorList>
            <person name="Yoshida K."/>
            <person name="Sommer R.J."/>
        </authorList>
    </citation>
    <scope>NUCLEOTIDE SEQUENCE [LARGE SCALE GENOMIC DNA]</scope>
    <source>
        <strain evidence="3">RS5460</strain>
    </source>
</reference>
<dbReference type="PANTHER" id="PTHR36947">
    <property type="entry name" value="PROTEIN CBG04364"/>
    <property type="match status" value="1"/>
</dbReference>
<evidence type="ECO:0000259" key="1">
    <source>
        <dbReference type="Pfam" id="PF24998"/>
    </source>
</evidence>
<gene>
    <name evidence="2" type="ORF">PMAYCL1PPCAC_03134</name>
</gene>
<feature type="non-terminal residue" evidence="2">
    <location>
        <position position="1"/>
    </location>
</feature>
<dbReference type="Pfam" id="PF24998">
    <property type="entry name" value="DUF7778"/>
    <property type="match status" value="1"/>
</dbReference>
<dbReference type="InterPro" id="IPR056680">
    <property type="entry name" value="DUF7778"/>
</dbReference>
<dbReference type="Proteomes" id="UP001328107">
    <property type="component" value="Unassembled WGS sequence"/>
</dbReference>
<sequence length="254" mass="28305">SNNSLLLSSSPFSIHSLVSQARRSPPPSMAKFFISKNLAKAEKMPNSYPDDDKCVEGRILLYIRSKGWFFSHLYLPGIRHCVLTKYGFLLIYMRDEKGFVLDIRRAYQVKSLSDNVTVNKNHYRRCRIKIRFSFGTVNIILTNGKIDLWFGALLNATSASSTRAITNQLALPRSDSAIAATTPVRPASSMYGPLDDVEVSPSLVALKSFSTAAISDKEVSLNENWAKVKTPLRSEQSDSCMTCVDLSTCDGDYQ</sequence>